<dbReference type="InterPro" id="IPR052336">
    <property type="entry name" value="MlaD_Phospholipid_Transporter"/>
</dbReference>
<dbReference type="RefSeq" id="WP_005182720.1">
    <property type="nucleotide sequence ID" value="NZ_CP045804.1"/>
</dbReference>
<feature type="domain" description="Mammalian cell entry C-terminal" evidence="2">
    <location>
        <begin position="117"/>
        <end position="301"/>
    </location>
</feature>
<dbReference type="InterPro" id="IPR005693">
    <property type="entry name" value="Mce"/>
</dbReference>
<dbReference type="EMBL" id="CP045810">
    <property type="protein sequence ID" value="QHN41077.1"/>
    <property type="molecule type" value="Genomic_DNA"/>
</dbReference>
<name>A0A857MNT8_9ACTN</name>
<evidence type="ECO:0000259" key="1">
    <source>
        <dbReference type="Pfam" id="PF02470"/>
    </source>
</evidence>
<dbReference type="Pfam" id="PF02470">
    <property type="entry name" value="MlaD"/>
    <property type="match status" value="1"/>
</dbReference>
<evidence type="ECO:0000313" key="3">
    <source>
        <dbReference type="EMBL" id="QHN41077.1"/>
    </source>
</evidence>
<sequence length="431" mass="45482">MVSINKSAAVKSVAIVVAVAALAVIALGGYRWFKAATTNTYTAYFPVAASLYKGDPVRVLGVNVGTVDSITPRDGDVKVVLRVDSDVDIPADAKAVIVAQSLVTGRFVQLTPVYDSGEKLANKATIPMERTVVPMEWDDIKAQLSKLSESLGPQTPGSVTNDVDKGAAAEAVEVLNKNLSGNGQAIRRSVTEMSDLMGTLSANRGDLFGTVRNLQKLTEALSQSHEELVQFNGRIASVSQVLSDNADELGDALTGLNSAVTDVKSFIDRNGADLTTSVGKLADVTRIVKDKDEQLRGLLHSAPTQLANFQNIYNPLTGSLSGVFGLGMGTNLITLLCGTMDSTARPGTTKADIDHCVDVLAPVVSSISMNYPPFLLNPVSAATASPNQIVYQNNDVKARAKTGVNRMDETTRKHNKGNPLANLLVPFGAAG</sequence>
<gene>
    <name evidence="3" type="ORF">GII30_19630</name>
</gene>
<dbReference type="GO" id="GO:0005576">
    <property type="term" value="C:extracellular region"/>
    <property type="evidence" value="ECO:0007669"/>
    <property type="project" value="TreeGrafter"/>
</dbReference>
<evidence type="ECO:0000259" key="2">
    <source>
        <dbReference type="Pfam" id="PF11887"/>
    </source>
</evidence>
<proteinExistence type="predicted"/>
<feature type="domain" description="Mce/MlaD" evidence="1">
    <location>
        <begin position="38"/>
        <end position="112"/>
    </location>
</feature>
<organism evidence="3">
    <name type="scientific">Gordonia amarae</name>
    <dbReference type="NCBI Taxonomy" id="36821"/>
    <lineage>
        <taxon>Bacteria</taxon>
        <taxon>Bacillati</taxon>
        <taxon>Actinomycetota</taxon>
        <taxon>Actinomycetes</taxon>
        <taxon>Mycobacteriales</taxon>
        <taxon>Gordoniaceae</taxon>
        <taxon>Gordonia</taxon>
    </lineage>
</organism>
<dbReference type="InterPro" id="IPR003399">
    <property type="entry name" value="Mce/MlaD"/>
</dbReference>
<dbReference type="NCBIfam" id="TIGR00996">
    <property type="entry name" value="Mtu_fam_mce"/>
    <property type="match status" value="1"/>
</dbReference>
<reference evidence="3" key="1">
    <citation type="journal article" date="2021" name="Nat. Microbiol.">
        <title>Cocultivation of an ultrasmall environmental parasitic bacterium with lytic ability against bacteria associated with wastewater foams.</title>
        <authorList>
            <person name="Batinovic S."/>
            <person name="Rose J.J.A."/>
            <person name="Ratcliffe J."/>
            <person name="Seviour R.J."/>
            <person name="Petrovski S."/>
        </authorList>
    </citation>
    <scope>NUCLEOTIDE SEQUENCE</scope>
    <source>
        <strain evidence="3">CON44</strain>
    </source>
</reference>
<dbReference type="InterPro" id="IPR024516">
    <property type="entry name" value="Mce_C"/>
</dbReference>
<accession>A0A857MNT8</accession>
<dbReference type="PANTHER" id="PTHR33371">
    <property type="entry name" value="INTERMEMBRANE PHOSPHOLIPID TRANSPORT SYSTEM BINDING PROTEIN MLAD-RELATED"/>
    <property type="match status" value="1"/>
</dbReference>
<protein>
    <submittedName>
        <fullName evidence="3">MCE family protein</fullName>
    </submittedName>
</protein>
<dbReference type="Pfam" id="PF11887">
    <property type="entry name" value="Mce4_CUP1"/>
    <property type="match status" value="1"/>
</dbReference>
<dbReference type="PANTHER" id="PTHR33371:SF4">
    <property type="entry name" value="INTERMEMBRANE PHOSPHOLIPID TRANSPORT SYSTEM BINDING PROTEIN MLAD"/>
    <property type="match status" value="1"/>
</dbReference>
<dbReference type="AlphaFoldDB" id="A0A857MNT8"/>